<dbReference type="GO" id="GO:0005506">
    <property type="term" value="F:iron ion binding"/>
    <property type="evidence" value="ECO:0007669"/>
    <property type="project" value="InterPro"/>
</dbReference>
<dbReference type="GO" id="GO:0016705">
    <property type="term" value="F:oxidoreductase activity, acting on paired donors, with incorporation or reduction of molecular oxygen"/>
    <property type="evidence" value="ECO:0007669"/>
    <property type="project" value="InterPro"/>
</dbReference>
<evidence type="ECO:0000313" key="7">
    <source>
        <dbReference type="Proteomes" id="UP000243515"/>
    </source>
</evidence>
<dbReference type="Gene3D" id="1.10.630.10">
    <property type="entry name" value="Cytochrome P450"/>
    <property type="match status" value="1"/>
</dbReference>
<name>A0A232LRT9_9EURO</name>
<comment type="similarity">
    <text evidence="2">Belongs to the cytochrome P450 family.</text>
</comment>
<proteinExistence type="inferred from homology"/>
<evidence type="ECO:0000256" key="2">
    <source>
        <dbReference type="ARBA" id="ARBA00010617"/>
    </source>
</evidence>
<dbReference type="PANTHER" id="PTHR24305:SF166">
    <property type="entry name" value="CYTOCHROME P450 12A4, MITOCHONDRIAL-RELATED"/>
    <property type="match status" value="1"/>
</dbReference>
<dbReference type="Pfam" id="PF00067">
    <property type="entry name" value="p450"/>
    <property type="match status" value="1"/>
</dbReference>
<dbReference type="PANTHER" id="PTHR24305">
    <property type="entry name" value="CYTOCHROME P450"/>
    <property type="match status" value="1"/>
</dbReference>
<evidence type="ECO:0000313" key="6">
    <source>
        <dbReference type="EMBL" id="OXV06875.1"/>
    </source>
</evidence>
<gene>
    <name evidence="6" type="ORF">Egran_05358</name>
</gene>
<keyword evidence="7" id="KW-1185">Reference proteome</keyword>
<keyword evidence="3" id="KW-0479">Metal-binding</keyword>
<comment type="caution">
    <text evidence="6">The sequence shown here is derived from an EMBL/GenBank/DDBJ whole genome shotgun (WGS) entry which is preliminary data.</text>
</comment>
<dbReference type="InterPro" id="IPR002403">
    <property type="entry name" value="Cyt_P450_E_grp-IV"/>
</dbReference>
<dbReference type="InterPro" id="IPR050121">
    <property type="entry name" value="Cytochrome_P450_monoxygenase"/>
</dbReference>
<keyword evidence="4" id="KW-0560">Oxidoreductase</keyword>
<dbReference type="AlphaFoldDB" id="A0A232LRT9"/>
<keyword evidence="5" id="KW-0408">Iron</keyword>
<dbReference type="GO" id="GO:0020037">
    <property type="term" value="F:heme binding"/>
    <property type="evidence" value="ECO:0007669"/>
    <property type="project" value="InterPro"/>
</dbReference>
<organism evidence="6 7">
    <name type="scientific">Elaphomyces granulatus</name>
    <dbReference type="NCBI Taxonomy" id="519963"/>
    <lineage>
        <taxon>Eukaryota</taxon>
        <taxon>Fungi</taxon>
        <taxon>Dikarya</taxon>
        <taxon>Ascomycota</taxon>
        <taxon>Pezizomycotina</taxon>
        <taxon>Eurotiomycetes</taxon>
        <taxon>Eurotiomycetidae</taxon>
        <taxon>Eurotiales</taxon>
        <taxon>Elaphomycetaceae</taxon>
        <taxon>Elaphomyces</taxon>
    </lineage>
</organism>
<dbReference type="EMBL" id="NPHW01005323">
    <property type="protein sequence ID" value="OXV06875.1"/>
    <property type="molecule type" value="Genomic_DNA"/>
</dbReference>
<evidence type="ECO:0000256" key="4">
    <source>
        <dbReference type="ARBA" id="ARBA00023002"/>
    </source>
</evidence>
<reference evidence="6 7" key="1">
    <citation type="journal article" date="2015" name="Environ. Microbiol.">
        <title>Metagenome sequence of Elaphomyces granulatus from sporocarp tissue reveals Ascomycota ectomycorrhizal fingerprints of genome expansion and a Proteobacteria-rich microbiome.</title>
        <authorList>
            <person name="Quandt C.A."/>
            <person name="Kohler A."/>
            <person name="Hesse C.N."/>
            <person name="Sharpton T.J."/>
            <person name="Martin F."/>
            <person name="Spatafora J.W."/>
        </authorList>
    </citation>
    <scope>NUCLEOTIDE SEQUENCE [LARGE SCALE GENOMIC DNA]</scope>
    <source>
        <strain evidence="6 7">OSC145934</strain>
    </source>
</reference>
<dbReference type="SUPFAM" id="SSF48264">
    <property type="entry name" value="Cytochrome P450"/>
    <property type="match status" value="1"/>
</dbReference>
<dbReference type="OrthoDB" id="1470350at2759"/>
<protein>
    <recommendedName>
        <fullName evidence="8">Cytochrome P450</fullName>
    </recommendedName>
</protein>
<evidence type="ECO:0000256" key="5">
    <source>
        <dbReference type="ARBA" id="ARBA00023004"/>
    </source>
</evidence>
<evidence type="ECO:0008006" key="8">
    <source>
        <dbReference type="Google" id="ProtNLM"/>
    </source>
</evidence>
<dbReference type="PRINTS" id="PR00465">
    <property type="entry name" value="EP450IV"/>
</dbReference>
<dbReference type="InterPro" id="IPR036396">
    <property type="entry name" value="Cyt_P450_sf"/>
</dbReference>
<sequence>MGSKAHSARKRMLSNIYSKSFLQSSDTLKIISHTMIYDRLLPVLFEAASSGSLIDMYDLNQAFTMDFISAFIFGLANATNFLQDVPTRKFMLQKYHCRKDFEFYYQEVPNLLAWTEALGVPLLPKWYHEANELMAAWNLALCDNAEKHLGSNEPDLEPTVYKQLKLSMAKQLASGSDSSSVKADEIKLQRLEIACEMYDHLTAGHETSAVGLTYLCWELSKRPHLQAALRKELQTLSPAVTYPITSHSLHSLPHPKLIDALPLLQAVVMETLRLHAPIPGIQPRTTPYPTSSLSGYDRIPPNIRVNAQAYSLHRNPEVFPDPESWQPHRWLKEDDSAELEEMQRWFWAFGSGRRRKRSENKLMHEESVEMKLVVAAIYTNFLTTIVDDEGIEATDAYTVKPSGHKLILKFELI</sequence>
<accession>A0A232LRT9</accession>
<evidence type="ECO:0000256" key="1">
    <source>
        <dbReference type="ARBA" id="ARBA00001971"/>
    </source>
</evidence>
<dbReference type="Proteomes" id="UP000243515">
    <property type="component" value="Unassembled WGS sequence"/>
</dbReference>
<dbReference type="GO" id="GO:0004497">
    <property type="term" value="F:monooxygenase activity"/>
    <property type="evidence" value="ECO:0007669"/>
    <property type="project" value="InterPro"/>
</dbReference>
<dbReference type="InterPro" id="IPR001128">
    <property type="entry name" value="Cyt_P450"/>
</dbReference>
<comment type="cofactor">
    <cofactor evidence="1">
        <name>heme</name>
        <dbReference type="ChEBI" id="CHEBI:30413"/>
    </cofactor>
</comment>
<evidence type="ECO:0000256" key="3">
    <source>
        <dbReference type="ARBA" id="ARBA00022723"/>
    </source>
</evidence>